<evidence type="ECO:0000313" key="8">
    <source>
        <dbReference type="Proteomes" id="UP000245609"/>
    </source>
</evidence>
<dbReference type="SUPFAM" id="SSF50044">
    <property type="entry name" value="SH3-domain"/>
    <property type="match status" value="1"/>
</dbReference>
<evidence type="ECO:0000256" key="5">
    <source>
        <dbReference type="SAM" id="SignalP"/>
    </source>
</evidence>
<keyword evidence="1 2" id="KW-0728">SH3 domain</keyword>
<dbReference type="InterPro" id="IPR036028">
    <property type="entry name" value="SH3-like_dom_sf"/>
</dbReference>
<comment type="caution">
    <text evidence="7">The sequence shown here is derived from an EMBL/GenBank/DDBJ whole genome shotgun (WGS) entry which is preliminary data.</text>
</comment>
<keyword evidence="4" id="KW-1133">Transmembrane helix</keyword>
<feature type="chain" id="PRO_5015674887" description="SH3 domain-containing protein" evidence="5">
    <location>
        <begin position="23"/>
        <end position="1767"/>
    </location>
</feature>
<dbReference type="PANTHER" id="PTHR31778">
    <property type="entry name" value="BUD SITE SELECTION PROTEIN RAX2"/>
    <property type="match status" value="1"/>
</dbReference>
<dbReference type="InterPro" id="IPR001452">
    <property type="entry name" value="SH3_domain"/>
</dbReference>
<dbReference type="InterPro" id="IPR024982">
    <property type="entry name" value="Rax2-like_C"/>
</dbReference>
<accession>A0A2T9ZCH4</accession>
<feature type="transmembrane region" description="Helical" evidence="4">
    <location>
        <begin position="1190"/>
        <end position="1211"/>
    </location>
</feature>
<protein>
    <recommendedName>
        <fullName evidence="6">SH3 domain-containing protein</fullName>
    </recommendedName>
</protein>
<evidence type="ECO:0000256" key="3">
    <source>
        <dbReference type="SAM" id="MobiDB-lite"/>
    </source>
</evidence>
<dbReference type="OrthoDB" id="2503993at2759"/>
<dbReference type="Pfam" id="PF00018">
    <property type="entry name" value="SH3_1"/>
    <property type="match status" value="1"/>
</dbReference>
<feature type="domain" description="SH3" evidence="6">
    <location>
        <begin position="1701"/>
        <end position="1766"/>
    </location>
</feature>
<gene>
    <name evidence="7" type="ORF">BB560_003245</name>
</gene>
<dbReference type="Pfam" id="PF20842">
    <property type="entry name" value="Rax2_2"/>
    <property type="match status" value="1"/>
</dbReference>
<feature type="compositionally biased region" description="Polar residues" evidence="3">
    <location>
        <begin position="1421"/>
        <end position="1431"/>
    </location>
</feature>
<feature type="region of interest" description="Disordered" evidence="3">
    <location>
        <begin position="1405"/>
        <end position="1434"/>
    </location>
</feature>
<dbReference type="STRING" id="133381.A0A2T9ZCH4"/>
<dbReference type="Proteomes" id="UP000245609">
    <property type="component" value="Unassembled WGS sequence"/>
</dbReference>
<feature type="region of interest" description="Disordered" evidence="3">
    <location>
        <begin position="1459"/>
        <end position="1525"/>
    </location>
</feature>
<evidence type="ECO:0000256" key="4">
    <source>
        <dbReference type="SAM" id="Phobius"/>
    </source>
</evidence>
<evidence type="ECO:0000256" key="1">
    <source>
        <dbReference type="ARBA" id="ARBA00022443"/>
    </source>
</evidence>
<dbReference type="GO" id="GO:1902929">
    <property type="term" value="C:plasma membrane of growing cell tip"/>
    <property type="evidence" value="ECO:0007669"/>
    <property type="project" value="TreeGrafter"/>
</dbReference>
<proteinExistence type="predicted"/>
<sequence>MARIFNYLVTALALGLNIMSTAHNIIEEITENPIQKAVTGQFNHFEVLDIEATNSTTSKLYWISNYSSYLFSMETNPNGVISTGCRISVDKENWIILGGSFSTLNGTKVSNIAAVNKYGLLYDMKGGVDGKVDYLFCDNTSGFIYVFGNFTNVNAYSFSSPIYPSFPGAAMFSLMYKQWKYFPFSGLNGDVKAATRSLKTNLLWFAGNFTSTMDGITNDDYINLPVDLSHAVITATNSSKKHSDPYSLVCNPGNNKNNNGWVAENYSPASISFEFDSKLNVSMISIKNNKLKIYGTKVISFYSKINSTLVLLEMLSMNQDTMGLELCTSCTVFEDPDKISTFAFPEPMELDNIIINATEWYGKGVGLGKFEIFQTNPTIHPNGKLNLSKCKKTFSSFKQISKIGDWVEVKGGKSNQSFLESSLLTANKPSIGYLPSIILSPFIASYGLYDVYMTIPACSNAAECRARAAIKAQVGLNKDSSDVLASNVFNISVDNDAEYLLYSGFIPPSGFGNDFYISIAYNLTENNIKDIIGKKILAGNVKLIRKNSFKNLYGLIMLNSEYDPGLSKDVVEFDFPAISLPKESFISSVVGFNDTVYFVSDLKNSTQQIFSVNITEDKIISQTPVPGKINSMRIFNNNYIYAGGSLFNSSDRSGNIYGLSRIDLQKSKSGSSDSLEILPDFKGSVLSLLSRTTSFTFNNILSFIGSFSPTIKNQTSTPSYFIGHYNVSSNVWLDPTFLEVAPTMACYDLEGIALSSNSISKLSLYANGFSIFSGRFLGNQTKLENQNLVSFLTPSQSLFSETAQNYTMIESFVYFKGTPIVGGYFSNGVFQNIAKYSKKTDEFQKMKISDLLDFGDFNPKNKFGMINDLFLSNSILAISGVGSTQVSYPRAKTRIDNFKALSNNSKADAFNTTKKDQKLSFNGFTVYDLSKNKVEYNLELESDEYNTLNQTFEFKKAIVNLDQHGFIVAGKFPSNLMNGCENLCEFKLLQKRWVNIGGNIITGEINSMTIYSERVFIAGDLKVKDNPDPQYFVNLDFIRSKGFFVNVFNTSEIITGPVQHISYYKDSNLFITGKSAKDNSTFLVEYDGTNFNSFNMSGIVVSDLNEVSVLDFYVISEKSRRAPLLTGKFTLKGTDERLVTCSAILYVNGKWLPYIKVFNADGSYGVIKKARNLDKPSTYYNLKPSILKTYLILLISSIVCYLFLILIMGLFSIKKLSHTSYTDVHNEDYDSGEEYTTPKAEEISKFGFSTRFIDGKSFNDKKNSMGTLLSHSINEDNLYHASMFDFTSSNKVGTNQLFDLAEGNEYTSKHDSDISRLSEDKTELFKSKKFFKSKQSTSVGRATAHNITTIANNRFLEGNINSQSQPNVLNVQDSVGFVRGVSVPFTKVTDTEDVDISENVSWVPDSLEETNPQGHEHESNLPDSNTNSKIPNDQYIGLMPLSQCDFSAQVTKNIERLDPGNISKDIASPSHGYFENPDDELGQAGNRDTVSTLDTKDNLLSEKYQNNSYDESKNSEDSIHSEKPNLDSKTKQLLGAQNDDFLFNVQFGDTSHDFRDLSAPVLPLSNPSEFHSPKYCSLFYPDDDLIKKGAFDKTLGAPNLGSKVFESPTSSAAFTPNILSFQTGSSHSNFERPRKSEHEGRTEHLERNEDAGESIGEGLLTNTGFFDEYKKDEAFFIRKESLRKLEKAKAMNSLIQRSNLNEYPKYLANYDFNSGIENELSFSLGDIIYVTDMSDGVWWTGIVERGFGRPLCRGIFPRSYVSKITES</sequence>
<organism evidence="7 8">
    <name type="scientific">Smittium megazygosporum</name>
    <dbReference type="NCBI Taxonomy" id="133381"/>
    <lineage>
        <taxon>Eukaryota</taxon>
        <taxon>Fungi</taxon>
        <taxon>Fungi incertae sedis</taxon>
        <taxon>Zoopagomycota</taxon>
        <taxon>Kickxellomycotina</taxon>
        <taxon>Harpellomycetes</taxon>
        <taxon>Harpellales</taxon>
        <taxon>Legeriomycetaceae</taxon>
        <taxon>Smittium</taxon>
    </lineage>
</organism>
<dbReference type="InterPro" id="IPR048266">
    <property type="entry name" value="Rax2-like_second"/>
</dbReference>
<keyword evidence="4" id="KW-0472">Membrane</keyword>
<dbReference type="InterPro" id="IPR048265">
    <property type="entry name" value="Rax2-like_third"/>
</dbReference>
<dbReference type="Pfam" id="PF12768">
    <property type="entry name" value="Rax2"/>
    <property type="match status" value="1"/>
</dbReference>
<name>A0A2T9ZCH4_9FUNG</name>
<dbReference type="Pfam" id="PF20843">
    <property type="entry name" value="Rax2_3"/>
    <property type="match status" value="1"/>
</dbReference>
<dbReference type="EMBL" id="MBFS01000519">
    <property type="protein sequence ID" value="PVV02304.1"/>
    <property type="molecule type" value="Genomic_DNA"/>
</dbReference>
<feature type="compositionally biased region" description="Basic and acidic residues" evidence="3">
    <location>
        <begin position="1629"/>
        <end position="1650"/>
    </location>
</feature>
<dbReference type="PANTHER" id="PTHR31778:SF2">
    <property type="entry name" value="BUD SITE SELECTION PROTEIN RAX2"/>
    <property type="match status" value="1"/>
</dbReference>
<dbReference type="Gene3D" id="2.30.30.40">
    <property type="entry name" value="SH3 Domains"/>
    <property type="match status" value="1"/>
</dbReference>
<feature type="region of interest" description="Disordered" evidence="3">
    <location>
        <begin position="1623"/>
        <end position="1650"/>
    </location>
</feature>
<dbReference type="CDD" id="cd00174">
    <property type="entry name" value="SH3"/>
    <property type="match status" value="1"/>
</dbReference>
<keyword evidence="4" id="KW-0812">Transmembrane</keyword>
<evidence type="ECO:0000259" key="6">
    <source>
        <dbReference type="PROSITE" id="PS50002"/>
    </source>
</evidence>
<keyword evidence="5" id="KW-0732">Signal</keyword>
<feature type="signal peptide" evidence="5">
    <location>
        <begin position="1"/>
        <end position="22"/>
    </location>
</feature>
<evidence type="ECO:0000256" key="2">
    <source>
        <dbReference type="PROSITE-ProRule" id="PRU00192"/>
    </source>
</evidence>
<dbReference type="PROSITE" id="PS50002">
    <property type="entry name" value="SH3"/>
    <property type="match status" value="1"/>
</dbReference>
<reference evidence="7 8" key="1">
    <citation type="journal article" date="2018" name="MBio">
        <title>Comparative Genomics Reveals the Core Gene Toolbox for the Fungus-Insect Symbiosis.</title>
        <authorList>
            <person name="Wang Y."/>
            <person name="Stata M."/>
            <person name="Wang W."/>
            <person name="Stajich J.E."/>
            <person name="White M.M."/>
            <person name="Moncalvo J.M."/>
        </authorList>
    </citation>
    <scope>NUCLEOTIDE SEQUENCE [LARGE SCALE GENOMIC DNA]</scope>
    <source>
        <strain evidence="7 8">SC-DP-2</strain>
    </source>
</reference>
<feature type="compositionally biased region" description="Basic and acidic residues" evidence="3">
    <location>
        <begin position="1510"/>
        <end position="1525"/>
    </location>
</feature>
<evidence type="ECO:0000313" key="7">
    <source>
        <dbReference type="EMBL" id="PVV02304.1"/>
    </source>
</evidence>
<keyword evidence="8" id="KW-1185">Reference proteome</keyword>
<dbReference type="SMART" id="SM00326">
    <property type="entry name" value="SH3"/>
    <property type="match status" value="1"/>
</dbReference>